<keyword evidence="3" id="KW-1185">Reference proteome</keyword>
<feature type="region of interest" description="Disordered" evidence="1">
    <location>
        <begin position="1"/>
        <end position="86"/>
    </location>
</feature>
<dbReference type="eggNOG" id="ENOG502QUNS">
    <property type="taxonomic scope" value="Eukaryota"/>
</dbReference>
<dbReference type="Proteomes" id="UP000026961">
    <property type="component" value="Chromosome 5"/>
</dbReference>
<accession>A0A0D9ZU26</accession>
<feature type="compositionally biased region" description="Low complexity" evidence="1">
    <location>
        <begin position="401"/>
        <end position="410"/>
    </location>
</feature>
<feature type="compositionally biased region" description="Basic residues" evidence="1">
    <location>
        <begin position="25"/>
        <end position="34"/>
    </location>
</feature>
<dbReference type="Gramene" id="OGLUM05G02910.2">
    <property type="protein sequence ID" value="OGLUM05G02910.2"/>
    <property type="gene ID" value="OGLUM05G02910"/>
</dbReference>
<feature type="compositionally biased region" description="Basic residues" evidence="1">
    <location>
        <begin position="411"/>
        <end position="420"/>
    </location>
</feature>
<name>A0A0D9ZU26_9ORYZ</name>
<dbReference type="PANTHER" id="PTHR35095:SF1">
    <property type="entry name" value="OS05G0143300 PROTEIN"/>
    <property type="match status" value="1"/>
</dbReference>
<evidence type="ECO:0000256" key="1">
    <source>
        <dbReference type="SAM" id="MobiDB-lite"/>
    </source>
</evidence>
<reference evidence="2" key="1">
    <citation type="submission" date="2015-04" db="UniProtKB">
        <authorList>
            <consortium name="EnsemblPlants"/>
        </authorList>
    </citation>
    <scope>IDENTIFICATION</scope>
</reference>
<dbReference type="AlphaFoldDB" id="A0A0D9ZU26"/>
<dbReference type="STRING" id="40148.A0A0D9ZU26"/>
<evidence type="ECO:0000313" key="3">
    <source>
        <dbReference type="Proteomes" id="UP000026961"/>
    </source>
</evidence>
<feature type="compositionally biased region" description="Basic residues" evidence="1">
    <location>
        <begin position="49"/>
        <end position="63"/>
    </location>
</feature>
<sequence>MVEVAVPSKQPSWQPKISKASRDHQPHHHTHPSLRRPPPLRESSSPTTRKQKKTHLHPRRRGAPQKNSPLFPHAPVAPRRPARRRDHPFHRRIRGFNLPQLPVRSQRPGGRGLWAGMVGDLSSLLAAASSASPVVLVPSKELHGVHLPMPLQGKRPPLQPQDAAVHIEAAAAAAAAFQGQVMVPGHAHAGAPAAFQAFAVPDMAALIDVQADSHPDSVQLSLGIAEQCSRQEKILKFLRSGSDVKELDVSLLTELTGHQTLPINLGTQPYIPDDKLSAFPISMASQPYIPDDKLSIYEFELDEPQQYLPENQLVIPDPLVEFFQSHGSALTIDQNGRILFNGNGDDMRYLLSIVLAFNMSKRETSSCKTAYLVPYFERKRRSRASSHASNSKLASTAVDASKSTANGKSKSSSKKKQKSKNIKERDLYPKNYFHASEAFLSMLLDKDNSSSTIHSLKKAGPEISELLTKCSIGIAGTGLAVLLSVVCKMATGMKSPIAATRLVNTGVGLGLFWLSWAVNGLRDTITSIFRSPGDMNLKDEEVAVRIQKSMNDILFRAITILAITAFKFA</sequence>
<evidence type="ECO:0000313" key="2">
    <source>
        <dbReference type="EnsemblPlants" id="OGLUM05G02910.2"/>
    </source>
</evidence>
<dbReference type="EnsemblPlants" id="OGLUM05G02910.2">
    <property type="protein sequence ID" value="OGLUM05G02910.2"/>
    <property type="gene ID" value="OGLUM05G02910"/>
</dbReference>
<feature type="region of interest" description="Disordered" evidence="1">
    <location>
        <begin position="384"/>
        <end position="422"/>
    </location>
</feature>
<dbReference type="PANTHER" id="PTHR35095">
    <property type="entry name" value="OS05G0143300 PROTEIN"/>
    <property type="match status" value="1"/>
</dbReference>
<proteinExistence type="predicted"/>
<protein>
    <submittedName>
        <fullName evidence="2">Uncharacterized protein</fullName>
    </submittedName>
</protein>
<reference evidence="2" key="2">
    <citation type="submission" date="2018-05" db="EMBL/GenBank/DDBJ databases">
        <title>OgluRS3 (Oryza glumaepatula Reference Sequence Version 3).</title>
        <authorList>
            <person name="Zhang J."/>
            <person name="Kudrna D."/>
            <person name="Lee S."/>
            <person name="Talag J."/>
            <person name="Welchert J."/>
            <person name="Wing R.A."/>
        </authorList>
    </citation>
    <scope>NUCLEOTIDE SEQUENCE [LARGE SCALE GENOMIC DNA]</scope>
</reference>
<organism evidence="2">
    <name type="scientific">Oryza glumipatula</name>
    <dbReference type="NCBI Taxonomy" id="40148"/>
    <lineage>
        <taxon>Eukaryota</taxon>
        <taxon>Viridiplantae</taxon>
        <taxon>Streptophyta</taxon>
        <taxon>Embryophyta</taxon>
        <taxon>Tracheophyta</taxon>
        <taxon>Spermatophyta</taxon>
        <taxon>Magnoliopsida</taxon>
        <taxon>Liliopsida</taxon>
        <taxon>Poales</taxon>
        <taxon>Poaceae</taxon>
        <taxon>BOP clade</taxon>
        <taxon>Oryzoideae</taxon>
        <taxon>Oryzeae</taxon>
        <taxon>Oryzinae</taxon>
        <taxon>Oryza</taxon>
    </lineage>
</organism>